<dbReference type="Gene3D" id="2.40.128.110">
    <property type="entry name" value="Lipid/polyisoprenoid-binding, YceI-like"/>
    <property type="match status" value="1"/>
</dbReference>
<dbReference type="Proteomes" id="UP000239065">
    <property type="component" value="Unassembled WGS sequence"/>
</dbReference>
<dbReference type="SMART" id="SM00867">
    <property type="entry name" value="YceI"/>
    <property type="match status" value="1"/>
</dbReference>
<protein>
    <submittedName>
        <fullName evidence="3">Polyisoprenoid-binding protein</fullName>
    </submittedName>
</protein>
<feature type="signal peptide" evidence="1">
    <location>
        <begin position="1"/>
        <end position="19"/>
    </location>
</feature>
<gene>
    <name evidence="3" type="ORF">CJ669_00160</name>
</gene>
<evidence type="ECO:0000313" key="4">
    <source>
        <dbReference type="Proteomes" id="UP000239065"/>
    </source>
</evidence>
<dbReference type="EMBL" id="NXGJ01000001">
    <property type="protein sequence ID" value="PRM88949.1"/>
    <property type="molecule type" value="Genomic_DNA"/>
</dbReference>
<feature type="domain" description="Lipid/polyisoprenoid-binding YceI-like" evidence="2">
    <location>
        <begin position="21"/>
        <end position="180"/>
    </location>
</feature>
<feature type="chain" id="PRO_5015715333" evidence="1">
    <location>
        <begin position="20"/>
        <end position="183"/>
    </location>
</feature>
<dbReference type="PANTHER" id="PTHR34406">
    <property type="entry name" value="PROTEIN YCEI"/>
    <property type="match status" value="1"/>
</dbReference>
<evidence type="ECO:0000256" key="1">
    <source>
        <dbReference type="SAM" id="SignalP"/>
    </source>
</evidence>
<dbReference type="Pfam" id="PF04264">
    <property type="entry name" value="YceI"/>
    <property type="match status" value="1"/>
</dbReference>
<dbReference type="SUPFAM" id="SSF101874">
    <property type="entry name" value="YceI-like"/>
    <property type="match status" value="1"/>
</dbReference>
<keyword evidence="1" id="KW-0732">Signal</keyword>
<sequence>MKKITLGLLSIFAASSLFAGTYSVDTGNSNAGFTVKHMMVSNVAGKIKDISGTFEYDEKANTLLSVQGELNVASIDTADEKRDAHLKADDILDVAKFTKISFKSTKVEKDVVYGDLTIKGVTKNIKLNLENGGALGKKAGFTLSGKINRSEFGVTWNKVLETGGVAVSDEVKLNIDIQGNLTN</sequence>
<dbReference type="RefSeq" id="WP_105908187.1">
    <property type="nucleotide sequence ID" value="NZ_NXGJ01000001.1"/>
</dbReference>
<dbReference type="AlphaFoldDB" id="A0A2S9SQZ8"/>
<evidence type="ECO:0000313" key="3">
    <source>
        <dbReference type="EMBL" id="PRM88949.1"/>
    </source>
</evidence>
<dbReference type="InterPro" id="IPR007372">
    <property type="entry name" value="Lipid/polyisoprenoid-bd_YceI"/>
</dbReference>
<comment type="caution">
    <text evidence="3">The sequence shown here is derived from an EMBL/GenBank/DDBJ whole genome shotgun (WGS) entry which is preliminary data.</text>
</comment>
<organism evidence="3 4">
    <name type="scientific">Aliarcobacter cryaerophilus</name>
    <dbReference type="NCBI Taxonomy" id="28198"/>
    <lineage>
        <taxon>Bacteria</taxon>
        <taxon>Pseudomonadati</taxon>
        <taxon>Campylobacterota</taxon>
        <taxon>Epsilonproteobacteria</taxon>
        <taxon>Campylobacterales</taxon>
        <taxon>Arcobacteraceae</taxon>
        <taxon>Aliarcobacter</taxon>
    </lineage>
</organism>
<dbReference type="PANTHER" id="PTHR34406:SF1">
    <property type="entry name" value="PROTEIN YCEI"/>
    <property type="match status" value="1"/>
</dbReference>
<accession>A0A2S9SQZ8</accession>
<reference evidence="3 4" key="1">
    <citation type="submission" date="2017-09" db="EMBL/GenBank/DDBJ databases">
        <title>Reassesment of A. cryaerophilus.</title>
        <authorList>
            <person name="Perez-Cataluna A."/>
            <person name="Collado L."/>
            <person name="Salgado O."/>
            <person name="Lefinanco V."/>
            <person name="Figueras M.J."/>
        </authorList>
    </citation>
    <scope>NUCLEOTIDE SEQUENCE [LARGE SCALE GENOMIC DNA]</scope>
    <source>
        <strain evidence="3 4">LMG 9861</strain>
    </source>
</reference>
<name>A0A2S9SQZ8_9BACT</name>
<evidence type="ECO:0000259" key="2">
    <source>
        <dbReference type="SMART" id="SM00867"/>
    </source>
</evidence>
<proteinExistence type="predicted"/>
<dbReference type="InterPro" id="IPR036761">
    <property type="entry name" value="TTHA0802/YceI-like_sf"/>
</dbReference>